<gene>
    <name evidence="1" type="ORF">RRG08_056878</name>
</gene>
<organism evidence="1 2">
    <name type="scientific">Elysia crispata</name>
    <name type="common">lettuce slug</name>
    <dbReference type="NCBI Taxonomy" id="231223"/>
    <lineage>
        <taxon>Eukaryota</taxon>
        <taxon>Metazoa</taxon>
        <taxon>Spiralia</taxon>
        <taxon>Lophotrochozoa</taxon>
        <taxon>Mollusca</taxon>
        <taxon>Gastropoda</taxon>
        <taxon>Heterobranchia</taxon>
        <taxon>Euthyneura</taxon>
        <taxon>Panpulmonata</taxon>
        <taxon>Sacoglossa</taxon>
        <taxon>Placobranchoidea</taxon>
        <taxon>Plakobranchidae</taxon>
        <taxon>Elysia</taxon>
    </lineage>
</organism>
<reference evidence="1" key="1">
    <citation type="journal article" date="2023" name="G3 (Bethesda)">
        <title>A reference genome for the long-term kleptoplast-retaining sea slug Elysia crispata morphotype clarki.</title>
        <authorList>
            <person name="Eastman K.E."/>
            <person name="Pendleton A.L."/>
            <person name="Shaikh M.A."/>
            <person name="Suttiyut T."/>
            <person name="Ogas R."/>
            <person name="Tomko P."/>
            <person name="Gavelis G."/>
            <person name="Widhalm J.R."/>
            <person name="Wisecaver J.H."/>
        </authorList>
    </citation>
    <scope>NUCLEOTIDE SEQUENCE</scope>
    <source>
        <strain evidence="1">ECLA1</strain>
    </source>
</reference>
<dbReference type="AlphaFoldDB" id="A0AAE0ZCR8"/>
<proteinExistence type="predicted"/>
<dbReference type="Proteomes" id="UP001283361">
    <property type="component" value="Unassembled WGS sequence"/>
</dbReference>
<accession>A0AAE0ZCR8</accession>
<keyword evidence="2" id="KW-1185">Reference proteome</keyword>
<evidence type="ECO:0000313" key="2">
    <source>
        <dbReference type="Proteomes" id="UP001283361"/>
    </source>
</evidence>
<name>A0AAE0ZCR8_9GAST</name>
<protein>
    <submittedName>
        <fullName evidence="1">Uncharacterized protein</fullName>
    </submittedName>
</protein>
<evidence type="ECO:0000313" key="1">
    <source>
        <dbReference type="EMBL" id="KAK3766795.1"/>
    </source>
</evidence>
<sequence length="158" mass="18095">MELPKSRQHLYIFLNFRGAVDKADALFLPAAPSSSTRARIPVMRNPRRSGRYLSEGAARTTGSCGQQSITESIACKDQGRGSIHIKILPYTSRYFHAHQDTSIHIKILPYTSRYFHTHQITSIHIKISLDPEEPSWFLRSEYRKIWPAMLPHPLGHQT</sequence>
<comment type="caution">
    <text evidence="1">The sequence shown here is derived from an EMBL/GenBank/DDBJ whole genome shotgun (WGS) entry which is preliminary data.</text>
</comment>
<dbReference type="EMBL" id="JAWDGP010004194">
    <property type="protein sequence ID" value="KAK3766795.1"/>
    <property type="molecule type" value="Genomic_DNA"/>
</dbReference>